<proteinExistence type="predicted"/>
<keyword evidence="5" id="KW-1185">Reference proteome</keyword>
<evidence type="ECO:0000313" key="4">
    <source>
        <dbReference type="EMBL" id="MBW0462157.1"/>
    </source>
</evidence>
<organism evidence="4 5">
    <name type="scientific">Austropuccinia psidii MF-1</name>
    <dbReference type="NCBI Taxonomy" id="1389203"/>
    <lineage>
        <taxon>Eukaryota</taxon>
        <taxon>Fungi</taxon>
        <taxon>Dikarya</taxon>
        <taxon>Basidiomycota</taxon>
        <taxon>Pucciniomycotina</taxon>
        <taxon>Pucciniomycetes</taxon>
        <taxon>Pucciniales</taxon>
        <taxon>Sphaerophragmiaceae</taxon>
        <taxon>Austropuccinia</taxon>
    </lineage>
</organism>
<gene>
    <name evidence="4" type="ORF">O181_001872</name>
</gene>
<dbReference type="GO" id="GO:0015074">
    <property type="term" value="P:DNA integration"/>
    <property type="evidence" value="ECO:0007669"/>
    <property type="project" value="InterPro"/>
</dbReference>
<sequence length="391" mass="44235">MDFITQFPLSNNFDSILVVVGRFLKIAIFIPAYGIITSLDLPQIFVSHVFSKHGLPANTVSDRESLFVSSFWTNLCQKLKISRDLSTAFHPETDGQTEEEISFFTIYGGNPSFESIHISQDFPAGKVLTKLQSVQQIVKEELESSIRKFKKYADRNRTIPTNFQPGEKVWLASKNIKTTRPTKKLSEWWLRLFEVLKKIGIHAYHLKLPLECKPVHPVFHVSLLEPVKQSSIPNPNQLPPPPALVEEKEEWEVAQVLDSKLKRGVIHQEIKYSSECLWNKIAFGIGSKDSKLQSHYGPGRTTHEENTTLLECSSKVSQRPREFGLQSSQLTLRNPLSLTHKGPLLTSSSLLQKGLHMAFQSPQNSSRGPRNPPGHPQATYGKYRPQTINTS</sequence>
<dbReference type="EMBL" id="AVOT02000293">
    <property type="protein sequence ID" value="MBW0462157.1"/>
    <property type="molecule type" value="Genomic_DNA"/>
</dbReference>
<accession>A0A9Q3BBG1</accession>
<dbReference type="Pfam" id="PF24626">
    <property type="entry name" value="SH3_Tf2-1"/>
    <property type="match status" value="1"/>
</dbReference>
<dbReference type="InterPro" id="IPR001584">
    <property type="entry name" value="Integrase_cat-core"/>
</dbReference>
<feature type="region of interest" description="Disordered" evidence="2">
    <location>
        <begin position="359"/>
        <end position="391"/>
    </location>
</feature>
<dbReference type="PANTHER" id="PTHR37984">
    <property type="entry name" value="PROTEIN CBG26694"/>
    <property type="match status" value="1"/>
</dbReference>
<dbReference type="AlphaFoldDB" id="A0A9Q3BBG1"/>
<dbReference type="SUPFAM" id="SSF53098">
    <property type="entry name" value="Ribonuclease H-like"/>
    <property type="match status" value="1"/>
</dbReference>
<evidence type="ECO:0000256" key="1">
    <source>
        <dbReference type="ARBA" id="ARBA00022884"/>
    </source>
</evidence>
<dbReference type="Gene3D" id="3.30.420.10">
    <property type="entry name" value="Ribonuclease H-like superfamily/Ribonuclease H"/>
    <property type="match status" value="1"/>
</dbReference>
<name>A0A9Q3BBG1_9BASI</name>
<dbReference type="Proteomes" id="UP000765509">
    <property type="component" value="Unassembled WGS sequence"/>
</dbReference>
<comment type="caution">
    <text evidence="4">The sequence shown here is derived from an EMBL/GenBank/DDBJ whole genome shotgun (WGS) entry which is preliminary data.</text>
</comment>
<dbReference type="OrthoDB" id="3004959at2759"/>
<feature type="domain" description="Integrase catalytic" evidence="3">
    <location>
        <begin position="1"/>
        <end position="98"/>
    </location>
</feature>
<dbReference type="PANTHER" id="PTHR37984:SF5">
    <property type="entry name" value="PROTEIN NYNRIN-LIKE"/>
    <property type="match status" value="1"/>
</dbReference>
<dbReference type="PROSITE" id="PS50994">
    <property type="entry name" value="INTEGRASE"/>
    <property type="match status" value="1"/>
</dbReference>
<dbReference type="InterPro" id="IPR050951">
    <property type="entry name" value="Retrovirus_Pol_polyprotein"/>
</dbReference>
<dbReference type="InterPro" id="IPR012337">
    <property type="entry name" value="RNaseH-like_sf"/>
</dbReference>
<keyword evidence="1" id="KW-0694">RNA-binding</keyword>
<dbReference type="InterPro" id="IPR036397">
    <property type="entry name" value="RNaseH_sf"/>
</dbReference>
<protein>
    <recommendedName>
        <fullName evidence="3">Integrase catalytic domain-containing protein</fullName>
    </recommendedName>
</protein>
<evidence type="ECO:0000313" key="5">
    <source>
        <dbReference type="Proteomes" id="UP000765509"/>
    </source>
</evidence>
<reference evidence="4" key="1">
    <citation type="submission" date="2021-03" db="EMBL/GenBank/DDBJ databases">
        <title>Draft genome sequence of rust myrtle Austropuccinia psidii MF-1, a brazilian biotype.</title>
        <authorList>
            <person name="Quecine M.C."/>
            <person name="Pachon D.M.R."/>
            <person name="Bonatelli M.L."/>
            <person name="Correr F.H."/>
            <person name="Franceschini L.M."/>
            <person name="Leite T.F."/>
            <person name="Margarido G.R.A."/>
            <person name="Almeida C.A."/>
            <person name="Ferrarezi J.A."/>
            <person name="Labate C.A."/>
        </authorList>
    </citation>
    <scope>NUCLEOTIDE SEQUENCE</scope>
    <source>
        <strain evidence="4">MF-1</strain>
    </source>
</reference>
<dbReference type="GO" id="GO:0003723">
    <property type="term" value="F:RNA binding"/>
    <property type="evidence" value="ECO:0007669"/>
    <property type="project" value="UniProtKB-KW"/>
</dbReference>
<dbReference type="GO" id="GO:0005634">
    <property type="term" value="C:nucleus"/>
    <property type="evidence" value="ECO:0007669"/>
    <property type="project" value="UniProtKB-ARBA"/>
</dbReference>
<dbReference type="InterPro" id="IPR056924">
    <property type="entry name" value="SH3_Tf2-1"/>
</dbReference>
<evidence type="ECO:0000256" key="2">
    <source>
        <dbReference type="SAM" id="MobiDB-lite"/>
    </source>
</evidence>
<evidence type="ECO:0000259" key="3">
    <source>
        <dbReference type="PROSITE" id="PS50994"/>
    </source>
</evidence>